<proteinExistence type="predicted"/>
<dbReference type="Proteomes" id="UP000030753">
    <property type="component" value="Unassembled WGS sequence"/>
</dbReference>
<gene>
    <name evidence="1" type="ORF">FOYG_12948</name>
</gene>
<reference evidence="1 2" key="1">
    <citation type="submission" date="2011-06" db="EMBL/GenBank/DDBJ databases">
        <title>The Genome Sequence of Fusarium oxysporum FOSC 3-a.</title>
        <authorList>
            <consortium name="The Broad Institute Genome Sequencing Platform"/>
            <person name="Ma L.-J."/>
            <person name="Gale L.R."/>
            <person name="Schwartz D.C."/>
            <person name="Zhou S."/>
            <person name="Corby-Kistler H."/>
            <person name="Young S.K."/>
            <person name="Zeng Q."/>
            <person name="Gargeya S."/>
            <person name="Fitzgerald M."/>
            <person name="Haas B."/>
            <person name="Abouelleil A."/>
            <person name="Alvarado L."/>
            <person name="Arachchi H.M."/>
            <person name="Berlin A."/>
            <person name="Brown A."/>
            <person name="Chapman S.B."/>
            <person name="Chen Z."/>
            <person name="Dunbar C."/>
            <person name="Freedman E."/>
            <person name="Gearin G."/>
            <person name="Gellesch M."/>
            <person name="Goldberg J."/>
            <person name="Griggs A."/>
            <person name="Gujja S."/>
            <person name="Heiman D."/>
            <person name="Howarth C."/>
            <person name="Larson L."/>
            <person name="Lui A."/>
            <person name="MacDonald P.J.P."/>
            <person name="Mehta T."/>
            <person name="Montmayeur A."/>
            <person name="Murphy C."/>
            <person name="Neiman D."/>
            <person name="Pearson M."/>
            <person name="Priest M."/>
            <person name="Roberts A."/>
            <person name="Saif S."/>
            <person name="Shea T."/>
            <person name="Shenoy N."/>
            <person name="Sisk P."/>
            <person name="Stolte C."/>
            <person name="Sykes S."/>
            <person name="Wortman J."/>
            <person name="Nusbaum C."/>
            <person name="Birren B."/>
        </authorList>
    </citation>
    <scope>NUCLEOTIDE SEQUENCE [LARGE SCALE GENOMIC DNA]</scope>
    <source>
        <strain evidence="2">FOSC 3-a</strain>
    </source>
</reference>
<evidence type="ECO:0000313" key="1">
    <source>
        <dbReference type="EMBL" id="EWY85849.1"/>
    </source>
</evidence>
<organism evidence="1 2">
    <name type="scientific">Fusarium oxysporum NRRL 32931</name>
    <dbReference type="NCBI Taxonomy" id="660029"/>
    <lineage>
        <taxon>Eukaryota</taxon>
        <taxon>Fungi</taxon>
        <taxon>Dikarya</taxon>
        <taxon>Ascomycota</taxon>
        <taxon>Pezizomycotina</taxon>
        <taxon>Sordariomycetes</taxon>
        <taxon>Hypocreomycetidae</taxon>
        <taxon>Hypocreales</taxon>
        <taxon>Nectriaceae</taxon>
        <taxon>Fusarium</taxon>
        <taxon>Fusarium oxysporum species complex</taxon>
    </lineage>
</organism>
<dbReference type="EMBL" id="JH717846">
    <property type="protein sequence ID" value="EWY85849.1"/>
    <property type="molecule type" value="Genomic_DNA"/>
</dbReference>
<sequence length="31" mass="3437">MVGQAAFAVSLPALRRMKFTLYHSGVNLRDS</sequence>
<protein>
    <submittedName>
        <fullName evidence="1">Uncharacterized protein</fullName>
    </submittedName>
</protein>
<name>W9HYI6_FUSOX</name>
<dbReference type="HOGENOM" id="CLU_3399415_0_0_1"/>
<evidence type="ECO:0000313" key="2">
    <source>
        <dbReference type="Proteomes" id="UP000030753"/>
    </source>
</evidence>
<accession>W9HYI6</accession>
<dbReference type="AlphaFoldDB" id="W9HYI6"/>